<name>A0A8T5UVR6_9EURY</name>
<dbReference type="InterPro" id="IPR018317">
    <property type="entry name" value="QueC"/>
</dbReference>
<protein>
    <recommendedName>
        <fullName evidence="9 11">7-cyano-7-deazaguanine synthase</fullName>
        <ecNumber evidence="9 11">6.3.4.20</ecNumber>
    </recommendedName>
    <alternativeName>
        <fullName evidence="11">7-cyano-7-carbaguanine synthase</fullName>
    </alternativeName>
    <alternativeName>
        <fullName evidence="11">Archaeosine biosynthesis protein QueC</fullName>
    </alternativeName>
    <alternativeName>
        <fullName evidence="11">PreQ(0) synthase</fullName>
    </alternativeName>
</protein>
<dbReference type="GO" id="GO:0016879">
    <property type="term" value="F:ligase activity, forming carbon-nitrogen bonds"/>
    <property type="evidence" value="ECO:0007669"/>
    <property type="project" value="UniProtKB-UniRule"/>
</dbReference>
<sequence>MESKKKIAISVLSGGLDSTVATATFKDTHHIHALTFNYGQKSAEMELKSAHAVCKEIGAEHTVIDLPWLAELGKSALTSDRDIPEPTAEDLDDKDVSIETAHSVWVPGRNIVFTSIANSFAESEGASIIIVGWDHEEAVTFPDNSKEFLYAFNNVIDVGSFDKIKIKAPLIDMDKESIVKLGKDVGAPLNLSYSCYKGFESHCGVCESCMRRIRAFERAEVEDKTVYSKH</sequence>
<evidence type="ECO:0000256" key="10">
    <source>
        <dbReference type="ARBA" id="ARBA00047890"/>
    </source>
</evidence>
<dbReference type="GO" id="GO:0005524">
    <property type="term" value="F:ATP binding"/>
    <property type="evidence" value="ECO:0007669"/>
    <property type="project" value="UniProtKB-UniRule"/>
</dbReference>
<dbReference type="PANTHER" id="PTHR42914">
    <property type="entry name" value="7-CYANO-7-DEAZAGUANINE SYNTHASE"/>
    <property type="match status" value="1"/>
</dbReference>
<comment type="cofactor">
    <cofactor evidence="11">
        <name>Zn(2+)</name>
        <dbReference type="ChEBI" id="CHEBI:29105"/>
    </cofactor>
    <text evidence="11">Binds 1 zinc ion per subunit.</text>
</comment>
<comment type="function">
    <text evidence="7 11">Catalyzes the ATP-dependent conversion of 7-carboxy-7-deazaguanine (CDG) to 7-cyano-7-deazaguanine (preQ(0)).</text>
</comment>
<comment type="caution">
    <text evidence="12">The sequence shown here is derived from an EMBL/GenBank/DDBJ whole genome shotgun (WGS) entry which is preliminary data.</text>
</comment>
<dbReference type="GO" id="GO:0008270">
    <property type="term" value="F:zinc ion binding"/>
    <property type="evidence" value="ECO:0007669"/>
    <property type="project" value="UniProtKB-UniRule"/>
</dbReference>
<evidence type="ECO:0000256" key="5">
    <source>
        <dbReference type="ARBA" id="ARBA00022833"/>
    </source>
</evidence>
<evidence type="ECO:0000313" key="13">
    <source>
        <dbReference type="Proteomes" id="UP000825933"/>
    </source>
</evidence>
<keyword evidence="4 11" id="KW-0547">Nucleotide-binding</keyword>
<feature type="binding site" evidence="11">
    <location>
        <begin position="12"/>
        <end position="22"/>
    </location>
    <ligand>
        <name>ATP</name>
        <dbReference type="ChEBI" id="CHEBI:30616"/>
    </ligand>
</feature>
<feature type="binding site" evidence="11">
    <location>
        <position position="209"/>
    </location>
    <ligand>
        <name>Zn(2+)</name>
        <dbReference type="ChEBI" id="CHEBI:29105"/>
    </ligand>
</feature>
<comment type="catalytic activity">
    <reaction evidence="10 11">
        <text>7-carboxy-7-carbaguanine + NH4(+) + 2 ATP = 7-cyano-7-carbaguanine + 2 AMP + 2 diphosphate + 2 H(+)</text>
        <dbReference type="Rhea" id="RHEA:27982"/>
        <dbReference type="ChEBI" id="CHEBI:15378"/>
        <dbReference type="ChEBI" id="CHEBI:28938"/>
        <dbReference type="ChEBI" id="CHEBI:30616"/>
        <dbReference type="ChEBI" id="CHEBI:33019"/>
        <dbReference type="ChEBI" id="CHEBI:45075"/>
        <dbReference type="ChEBI" id="CHEBI:61036"/>
        <dbReference type="ChEBI" id="CHEBI:456215"/>
        <dbReference type="EC" id="6.3.4.20"/>
    </reaction>
</comment>
<gene>
    <name evidence="11 12" type="primary">queC</name>
    <name evidence="12" type="ORF">K8N75_01660</name>
</gene>
<reference evidence="13" key="1">
    <citation type="journal article" date="2022" name="Microbiol. Resour. Announc.">
        <title>Draft Genome Sequence of a Methanogenic Archaeon from West Spitsbergen Permafrost.</title>
        <authorList>
            <person name="Trubitsyn V."/>
            <person name="Rivkina E."/>
            <person name="Shcherbakova V."/>
        </authorList>
    </citation>
    <scope>NUCLEOTIDE SEQUENCE [LARGE SCALE GENOMIC DNA]</scope>
    <source>
        <strain evidence="13">VT</strain>
    </source>
</reference>
<dbReference type="HAMAP" id="MF_01633">
    <property type="entry name" value="QueC"/>
    <property type="match status" value="1"/>
</dbReference>
<evidence type="ECO:0000256" key="9">
    <source>
        <dbReference type="ARBA" id="ARBA00039149"/>
    </source>
</evidence>
<dbReference type="PANTHER" id="PTHR42914:SF1">
    <property type="entry name" value="7-CYANO-7-DEAZAGUANINE SYNTHASE"/>
    <property type="match status" value="1"/>
</dbReference>
<keyword evidence="3 11" id="KW-0479">Metal-binding</keyword>
<dbReference type="SUPFAM" id="SSF52402">
    <property type="entry name" value="Adenine nucleotide alpha hydrolases-like"/>
    <property type="match status" value="1"/>
</dbReference>
<feature type="binding site" evidence="11">
    <location>
        <position position="206"/>
    </location>
    <ligand>
        <name>Zn(2+)</name>
        <dbReference type="ChEBI" id="CHEBI:29105"/>
    </ligand>
</feature>
<proteinExistence type="inferred from homology"/>
<keyword evidence="13" id="KW-1185">Reference proteome</keyword>
<evidence type="ECO:0000256" key="8">
    <source>
        <dbReference type="ARBA" id="ARBA00037993"/>
    </source>
</evidence>
<dbReference type="EC" id="6.3.4.20" evidence="9 11"/>
<dbReference type="Pfam" id="PF06508">
    <property type="entry name" value="QueC"/>
    <property type="match status" value="1"/>
</dbReference>
<keyword evidence="5 11" id="KW-0862">Zinc</keyword>
<evidence type="ECO:0000256" key="7">
    <source>
        <dbReference type="ARBA" id="ARBA00037768"/>
    </source>
</evidence>
<evidence type="ECO:0000256" key="11">
    <source>
        <dbReference type="HAMAP-Rule" id="MF_01633"/>
    </source>
</evidence>
<dbReference type="NCBIfam" id="TIGR00364">
    <property type="entry name" value="7-cyano-7-deazaguanine synthase QueC"/>
    <property type="match status" value="1"/>
</dbReference>
<feature type="binding site" evidence="11">
    <location>
        <position position="195"/>
    </location>
    <ligand>
        <name>Zn(2+)</name>
        <dbReference type="ChEBI" id="CHEBI:29105"/>
    </ligand>
</feature>
<evidence type="ECO:0000256" key="4">
    <source>
        <dbReference type="ARBA" id="ARBA00022741"/>
    </source>
</evidence>
<dbReference type="Proteomes" id="UP000825933">
    <property type="component" value="Unassembled WGS sequence"/>
</dbReference>
<evidence type="ECO:0000256" key="1">
    <source>
        <dbReference type="ARBA" id="ARBA00005061"/>
    </source>
</evidence>
<dbReference type="InterPro" id="IPR014729">
    <property type="entry name" value="Rossmann-like_a/b/a_fold"/>
</dbReference>
<feature type="binding site" evidence="11">
    <location>
        <position position="203"/>
    </location>
    <ligand>
        <name>Zn(2+)</name>
        <dbReference type="ChEBI" id="CHEBI:29105"/>
    </ligand>
</feature>
<evidence type="ECO:0000256" key="2">
    <source>
        <dbReference type="ARBA" id="ARBA00022598"/>
    </source>
</evidence>
<dbReference type="CDD" id="cd01995">
    <property type="entry name" value="QueC-like"/>
    <property type="match status" value="1"/>
</dbReference>
<keyword evidence="2 11" id="KW-0436">Ligase</keyword>
<dbReference type="RefSeq" id="WP_223790433.1">
    <property type="nucleotide sequence ID" value="NZ_JAIOUQ010000003.1"/>
</dbReference>
<evidence type="ECO:0000256" key="6">
    <source>
        <dbReference type="ARBA" id="ARBA00022840"/>
    </source>
</evidence>
<dbReference type="PIRSF" id="PIRSF006293">
    <property type="entry name" value="ExsB"/>
    <property type="match status" value="1"/>
</dbReference>
<evidence type="ECO:0000256" key="3">
    <source>
        <dbReference type="ARBA" id="ARBA00022723"/>
    </source>
</evidence>
<dbReference type="EMBL" id="JAIOUQ010000003">
    <property type="protein sequence ID" value="MBZ2164759.1"/>
    <property type="molecule type" value="Genomic_DNA"/>
</dbReference>
<accession>A0A8T5UVR6</accession>
<comment type="similarity">
    <text evidence="8 11">Belongs to the QueC family.</text>
</comment>
<evidence type="ECO:0000313" key="12">
    <source>
        <dbReference type="EMBL" id="MBZ2164759.1"/>
    </source>
</evidence>
<organism evidence="12 13">
    <name type="scientific">Methanobacterium spitsbergense</name>
    <dbReference type="NCBI Taxonomy" id="2874285"/>
    <lineage>
        <taxon>Archaea</taxon>
        <taxon>Methanobacteriati</taxon>
        <taxon>Methanobacteriota</taxon>
        <taxon>Methanomada group</taxon>
        <taxon>Methanobacteria</taxon>
        <taxon>Methanobacteriales</taxon>
        <taxon>Methanobacteriaceae</taxon>
        <taxon>Methanobacterium</taxon>
    </lineage>
</organism>
<dbReference type="Gene3D" id="3.40.50.620">
    <property type="entry name" value="HUPs"/>
    <property type="match status" value="1"/>
</dbReference>
<keyword evidence="6 11" id="KW-0067">ATP-binding</keyword>
<dbReference type="AlphaFoldDB" id="A0A8T5UVR6"/>
<comment type="pathway">
    <text evidence="1 11">Purine metabolism; 7-cyano-7-deazaguanine biosynthesis.</text>
</comment>